<dbReference type="Proteomes" id="UP000801492">
    <property type="component" value="Unassembled WGS sequence"/>
</dbReference>
<feature type="non-terminal residue" evidence="1">
    <location>
        <position position="1"/>
    </location>
</feature>
<name>A0A8K0D143_IGNLU</name>
<proteinExistence type="predicted"/>
<sequence length="141" mass="16737">KEFPRRKLHYGRSKNLGLYYLSSELNIKKVYELYLAKFEPNMHKLIEQNRKKTSDFKLKVTYDFFSKLSFWTSKIGHMFDIRHRHASFPITLPEAENKAYDGQSALQKLKYDNVMTLASKYVSEDCMPYYRSLKNNSGSED</sequence>
<evidence type="ECO:0000313" key="2">
    <source>
        <dbReference type="Proteomes" id="UP000801492"/>
    </source>
</evidence>
<gene>
    <name evidence="1" type="ORF">ILUMI_10963</name>
</gene>
<accession>A0A8K0D143</accession>
<evidence type="ECO:0000313" key="1">
    <source>
        <dbReference type="EMBL" id="KAF2895211.1"/>
    </source>
</evidence>
<dbReference type="EMBL" id="VTPC01006126">
    <property type="protein sequence ID" value="KAF2895211.1"/>
    <property type="molecule type" value="Genomic_DNA"/>
</dbReference>
<keyword evidence="2" id="KW-1185">Reference proteome</keyword>
<protein>
    <submittedName>
        <fullName evidence="1">Uncharacterized protein</fullName>
    </submittedName>
</protein>
<organism evidence="1 2">
    <name type="scientific">Ignelater luminosus</name>
    <name type="common">Cucubano</name>
    <name type="synonym">Pyrophorus luminosus</name>
    <dbReference type="NCBI Taxonomy" id="2038154"/>
    <lineage>
        <taxon>Eukaryota</taxon>
        <taxon>Metazoa</taxon>
        <taxon>Ecdysozoa</taxon>
        <taxon>Arthropoda</taxon>
        <taxon>Hexapoda</taxon>
        <taxon>Insecta</taxon>
        <taxon>Pterygota</taxon>
        <taxon>Neoptera</taxon>
        <taxon>Endopterygota</taxon>
        <taxon>Coleoptera</taxon>
        <taxon>Polyphaga</taxon>
        <taxon>Elateriformia</taxon>
        <taxon>Elateroidea</taxon>
        <taxon>Elateridae</taxon>
        <taxon>Agrypninae</taxon>
        <taxon>Pyrophorini</taxon>
        <taxon>Ignelater</taxon>
    </lineage>
</organism>
<reference evidence="1" key="1">
    <citation type="submission" date="2019-08" db="EMBL/GenBank/DDBJ databases">
        <title>The genome of the North American firefly Photinus pyralis.</title>
        <authorList>
            <consortium name="Photinus pyralis genome working group"/>
            <person name="Fallon T.R."/>
            <person name="Sander Lower S.E."/>
            <person name="Weng J.-K."/>
        </authorList>
    </citation>
    <scope>NUCLEOTIDE SEQUENCE</scope>
    <source>
        <strain evidence="1">TRF0915ILg1</strain>
        <tissue evidence="1">Whole body</tissue>
    </source>
</reference>
<comment type="caution">
    <text evidence="1">The sequence shown here is derived from an EMBL/GenBank/DDBJ whole genome shotgun (WGS) entry which is preliminary data.</text>
</comment>
<dbReference type="AlphaFoldDB" id="A0A8K0D143"/>